<dbReference type="EMBL" id="JQFZ01000311">
    <property type="protein sequence ID" value="KGO50978.1"/>
    <property type="molecule type" value="Genomic_DNA"/>
</dbReference>
<sequence length="434" mass="48593">MPTTRRKRGADEKLLPGLPEEKRRRSSKGTISGGSHARKPAAKKGKKKQDPSLPHVALANDLLQRGEELRLSGPISLSGQFFEPPKVWGHRDEPITDPTKLPDGWSGNETDLAEDDVDGQIARCHRRIDENIMPAIFEQKLRMYQQIKQKQTDMINSEPSGLSWEVVQRLDSLKKVKQSFDELGQDNGNTSNVLAIMDAYRSRRLVWDENKVTYWVHGKMVAGPKKMDMEEFLTLSQELGPHGIWVEGMDHYKPEPMYLFFSLLPNFPLYASHNITVSIRNPNTWRTNTVQHTMALSVLEDTGAIAMKIFQSDRDQLEALSGAPLPVSASTMMVTASGDVTVDNVVLQVNILHNDQPMLPRWIDVRACISRDPPNTPPSGSRLSGIWLHHMLYCLSMPDNTNAMYVGTDLTEILATVPLCNPAFAIPPPTSSTI</sequence>
<evidence type="ECO:0000256" key="1">
    <source>
        <dbReference type="SAM" id="MobiDB-lite"/>
    </source>
</evidence>
<dbReference type="Proteomes" id="UP000030143">
    <property type="component" value="Unassembled WGS sequence"/>
</dbReference>
<comment type="caution">
    <text evidence="2">The sequence shown here is derived from an EMBL/GenBank/DDBJ whole genome shotgun (WGS) entry which is preliminary data.</text>
</comment>
<feature type="compositionally biased region" description="Basic residues" evidence="1">
    <location>
        <begin position="36"/>
        <end position="47"/>
    </location>
</feature>
<organism evidence="2 3">
    <name type="scientific">Penicillium expansum</name>
    <name type="common">Blue mold rot fungus</name>
    <dbReference type="NCBI Taxonomy" id="27334"/>
    <lineage>
        <taxon>Eukaryota</taxon>
        <taxon>Fungi</taxon>
        <taxon>Dikarya</taxon>
        <taxon>Ascomycota</taxon>
        <taxon>Pezizomycotina</taxon>
        <taxon>Eurotiomycetes</taxon>
        <taxon>Eurotiomycetidae</taxon>
        <taxon>Eurotiales</taxon>
        <taxon>Aspergillaceae</taxon>
        <taxon>Penicillium</taxon>
    </lineage>
</organism>
<keyword evidence="3" id="KW-1185">Reference proteome</keyword>
<feature type="compositionally biased region" description="Basic and acidic residues" evidence="1">
    <location>
        <begin position="9"/>
        <end position="23"/>
    </location>
</feature>
<dbReference type="RefSeq" id="XP_016593990.1">
    <property type="nucleotide sequence ID" value="XM_016746714.1"/>
</dbReference>
<dbReference type="AlphaFoldDB" id="A0A0A2J8G3"/>
<feature type="region of interest" description="Disordered" evidence="1">
    <location>
        <begin position="88"/>
        <end position="111"/>
    </location>
</feature>
<gene>
    <name evidence="2" type="ORF">PEX2_094440</name>
</gene>
<reference evidence="2 3" key="1">
    <citation type="journal article" date="2015" name="Mol. Plant Microbe Interact.">
        <title>Genome, transcriptome, and functional analyses of Penicillium expansum provide new insights into secondary metabolism and pathogenicity.</title>
        <authorList>
            <person name="Ballester A.R."/>
            <person name="Marcet-Houben M."/>
            <person name="Levin E."/>
            <person name="Sela N."/>
            <person name="Selma-Lazaro C."/>
            <person name="Carmona L."/>
            <person name="Wisniewski M."/>
            <person name="Droby S."/>
            <person name="Gonzalez-Candelas L."/>
            <person name="Gabaldon T."/>
        </authorList>
    </citation>
    <scope>NUCLEOTIDE SEQUENCE [LARGE SCALE GENOMIC DNA]</scope>
    <source>
        <strain evidence="2 3">MD-8</strain>
    </source>
</reference>
<dbReference type="VEuPathDB" id="FungiDB:PEXP_004450"/>
<feature type="region of interest" description="Disordered" evidence="1">
    <location>
        <begin position="1"/>
        <end position="54"/>
    </location>
</feature>
<protein>
    <submittedName>
        <fullName evidence="2">Uncharacterized protein</fullName>
    </submittedName>
</protein>
<proteinExistence type="predicted"/>
<dbReference type="HOGENOM" id="CLU_051718_0_0_1"/>
<accession>A0A0A2J8G3</accession>
<dbReference type="GeneID" id="27682134"/>
<evidence type="ECO:0000313" key="3">
    <source>
        <dbReference type="Proteomes" id="UP000030143"/>
    </source>
</evidence>
<name>A0A0A2J8G3_PENEN</name>
<evidence type="ECO:0000313" key="2">
    <source>
        <dbReference type="EMBL" id="KGO50978.1"/>
    </source>
</evidence>
<dbReference type="STRING" id="27334.A0A0A2J8G3"/>